<evidence type="ECO:0000256" key="11">
    <source>
        <dbReference type="ARBA" id="ARBA00023002"/>
    </source>
</evidence>
<dbReference type="NCBIfam" id="NF011456">
    <property type="entry name" value="PRK14874.1"/>
    <property type="match status" value="1"/>
</dbReference>
<dbReference type="NCBIfam" id="TIGR01296">
    <property type="entry name" value="asd_B"/>
    <property type="match status" value="1"/>
</dbReference>
<comment type="function">
    <text evidence="15">Catalyzes the NADPH-dependent formation of L-aspartate-semialdehyde (L-ASA) by the reductive dephosphorylation of L-aspartyl-4-phosphate.</text>
</comment>
<dbReference type="GO" id="GO:0009088">
    <property type="term" value="P:threonine biosynthetic process"/>
    <property type="evidence" value="ECO:0007669"/>
    <property type="project" value="UniProtKB-UniRule"/>
</dbReference>
<comment type="pathway">
    <text evidence="2 15">Amino-acid biosynthesis; L-lysine biosynthesis via DAP pathway; (S)-tetrahydrodipicolinate from L-aspartate: step 2/4.</text>
</comment>
<feature type="binding site" evidence="15">
    <location>
        <begin position="9"/>
        <end position="12"/>
    </location>
    <ligand>
        <name>NADP(+)</name>
        <dbReference type="ChEBI" id="CHEBI:58349"/>
    </ligand>
</feature>
<feature type="binding site" evidence="15">
    <location>
        <begin position="156"/>
        <end position="157"/>
    </location>
    <ligand>
        <name>NADP(+)</name>
        <dbReference type="ChEBI" id="CHEBI:58349"/>
    </ligand>
</feature>
<dbReference type="GO" id="GO:0009089">
    <property type="term" value="P:lysine biosynthetic process via diaminopimelate"/>
    <property type="evidence" value="ECO:0007669"/>
    <property type="project" value="UniProtKB-UniRule"/>
</dbReference>
<feature type="binding site" evidence="15">
    <location>
        <begin position="37"/>
        <end position="38"/>
    </location>
    <ligand>
        <name>NADP(+)</name>
        <dbReference type="ChEBI" id="CHEBI:58349"/>
    </ligand>
</feature>
<comment type="similarity">
    <text evidence="4 15">Belongs to the aspartate-semialdehyde dehydrogenase family.</text>
</comment>
<sequence>MRIAIVGATGLVGRTMTTVLAERGFSQAELIPAASSRSVGSTVPFAGRDVRVVSIADALAAKPAVALFAAGGDVSREWAPQFTSQGVWVVDNSSAWRMADGVPLVVPEVNPDALAPNRLLVANPNCSTIQLVVALAPLHRAYGIEFVHVSTYQSVSGTGMKGIEQLRAERAAMHLPTDRKAYPHPIDLNCLPQCDDFTPNLYTKEEMKLINEPRKILNHPSLRISATAVRVPVWGGHSEAVSAIFRQEVTPAEARSLLSKSPGLTVVDNPERSEYPLARLAQGRDDVFVGRIREDLAFPGHGLNLWVVADNLRKGAATNAVQIVQEIAKRFL</sequence>
<dbReference type="InterPro" id="IPR012280">
    <property type="entry name" value="Semialdhyde_DH_dimer_dom"/>
</dbReference>
<evidence type="ECO:0000313" key="18">
    <source>
        <dbReference type="EMBL" id="KQM08360.1"/>
    </source>
</evidence>
<comment type="pathway">
    <text evidence="3 15">Amino-acid biosynthesis; L-threonine biosynthesis; L-threonine from L-aspartate: step 2/5.</text>
</comment>
<evidence type="ECO:0000256" key="1">
    <source>
        <dbReference type="ARBA" id="ARBA00005021"/>
    </source>
</evidence>
<accession>A0A0Q4B588</accession>
<dbReference type="UniPathway" id="UPA00034">
    <property type="reaction ID" value="UER00016"/>
</dbReference>
<feature type="binding site" evidence="15">
    <location>
        <position position="97"/>
    </location>
    <ligand>
        <name>phosphate</name>
        <dbReference type="ChEBI" id="CHEBI:43474"/>
    </ligand>
</feature>
<feature type="active site" description="Proton acceptor" evidence="15 16">
    <location>
        <position position="237"/>
    </location>
</feature>
<dbReference type="CDD" id="cd18131">
    <property type="entry name" value="ASADH_C_bac_euk_like"/>
    <property type="match status" value="1"/>
</dbReference>
<evidence type="ECO:0000256" key="4">
    <source>
        <dbReference type="ARBA" id="ARBA00010584"/>
    </source>
</evidence>
<feature type="binding site" evidence="15">
    <location>
        <position position="153"/>
    </location>
    <ligand>
        <name>substrate</name>
    </ligand>
</feature>
<dbReference type="SUPFAM" id="SSF51735">
    <property type="entry name" value="NAD(P)-binding Rossmann-fold domains"/>
    <property type="match status" value="1"/>
</dbReference>
<dbReference type="SMART" id="SM00859">
    <property type="entry name" value="Semialdhyde_dh"/>
    <property type="match status" value="1"/>
</dbReference>
<dbReference type="EC" id="1.2.1.11" evidence="6 15"/>
<dbReference type="PANTHER" id="PTHR46278">
    <property type="entry name" value="DEHYDROGENASE, PUTATIVE-RELATED"/>
    <property type="match status" value="1"/>
</dbReference>
<dbReference type="GO" id="GO:0046983">
    <property type="term" value="F:protein dimerization activity"/>
    <property type="evidence" value="ECO:0007669"/>
    <property type="project" value="InterPro"/>
</dbReference>
<dbReference type="GO" id="GO:0071266">
    <property type="term" value="P:'de novo' L-methionine biosynthetic process"/>
    <property type="evidence" value="ECO:0007669"/>
    <property type="project" value="UniProtKB-UniRule"/>
</dbReference>
<evidence type="ECO:0000256" key="3">
    <source>
        <dbReference type="ARBA" id="ARBA00005097"/>
    </source>
</evidence>
<evidence type="ECO:0000256" key="14">
    <source>
        <dbReference type="ARBA" id="ARBA00047891"/>
    </source>
</evidence>
<feature type="domain" description="Semialdehyde dehydrogenase NAD-binding" evidence="17">
    <location>
        <begin position="2"/>
        <end position="117"/>
    </location>
</feature>
<evidence type="ECO:0000256" key="8">
    <source>
        <dbReference type="ARBA" id="ARBA00022697"/>
    </source>
</evidence>
<dbReference type="Proteomes" id="UP000054172">
    <property type="component" value="Unassembled WGS sequence"/>
</dbReference>
<dbReference type="CDD" id="cd02316">
    <property type="entry name" value="VcASADH2_like_N"/>
    <property type="match status" value="1"/>
</dbReference>
<evidence type="ECO:0000256" key="15">
    <source>
        <dbReference type="HAMAP-Rule" id="MF_02121"/>
    </source>
</evidence>
<evidence type="ECO:0000259" key="17">
    <source>
        <dbReference type="SMART" id="SM00859"/>
    </source>
</evidence>
<dbReference type="GO" id="GO:0050661">
    <property type="term" value="F:NADP binding"/>
    <property type="evidence" value="ECO:0007669"/>
    <property type="project" value="UniProtKB-UniRule"/>
</dbReference>
<dbReference type="EMBL" id="LIIK01000043">
    <property type="protein sequence ID" value="KQM08360.1"/>
    <property type="molecule type" value="Genomic_DNA"/>
</dbReference>
<dbReference type="PATRIC" id="fig|1702214.3.peg.1408"/>
<dbReference type="AlphaFoldDB" id="A0A0Q4B588"/>
<feature type="active site" description="Acyl-thioester intermediate" evidence="15 16">
    <location>
        <position position="126"/>
    </location>
</feature>
<dbReference type="GO" id="GO:0009097">
    <property type="term" value="P:isoleucine biosynthetic process"/>
    <property type="evidence" value="ECO:0007669"/>
    <property type="project" value="UniProtKB-UniRule"/>
</dbReference>
<dbReference type="UniPathway" id="UPA00051">
    <property type="reaction ID" value="UER00464"/>
</dbReference>
<comment type="pathway">
    <text evidence="1 15">Amino-acid biosynthesis; L-methionine biosynthesis via de novo pathway; L-homoserine from L-aspartate: step 2/3.</text>
</comment>
<dbReference type="HAMAP" id="MF_02121">
    <property type="entry name" value="ASADH"/>
    <property type="match status" value="1"/>
</dbReference>
<evidence type="ECO:0000256" key="13">
    <source>
        <dbReference type="ARBA" id="ARBA00023167"/>
    </source>
</evidence>
<proteinExistence type="inferred from homology"/>
<comment type="subunit">
    <text evidence="5 15">Homodimer.</text>
</comment>
<dbReference type="InterPro" id="IPR036291">
    <property type="entry name" value="NAD(P)-bd_dom_sf"/>
</dbReference>
<keyword evidence="7 15" id="KW-0028">Amino-acid biosynthesis</keyword>
<dbReference type="GO" id="GO:0019877">
    <property type="term" value="P:diaminopimelate biosynthetic process"/>
    <property type="evidence" value="ECO:0007669"/>
    <property type="project" value="UniProtKB-UniRule"/>
</dbReference>
<evidence type="ECO:0000256" key="2">
    <source>
        <dbReference type="ARBA" id="ARBA00005076"/>
    </source>
</evidence>
<dbReference type="Gene3D" id="3.40.50.720">
    <property type="entry name" value="NAD(P)-binding Rossmann-like Domain"/>
    <property type="match status" value="1"/>
</dbReference>
<keyword evidence="19" id="KW-1185">Reference proteome</keyword>
<dbReference type="GO" id="GO:0004073">
    <property type="term" value="F:aspartate-semialdehyde dehydrogenase activity"/>
    <property type="evidence" value="ECO:0007669"/>
    <property type="project" value="UniProtKB-UniRule"/>
</dbReference>
<dbReference type="STRING" id="1702214.AL399_07825"/>
<organism evidence="18 19">
    <name type="scientific">Candidatus [Bacteroides] periocalifornicus</name>
    <dbReference type="NCBI Taxonomy" id="1702214"/>
    <lineage>
        <taxon>Bacteria</taxon>
        <taxon>Pseudomonadati</taxon>
        <taxon>Bacteroidota</taxon>
    </lineage>
</organism>
<dbReference type="InterPro" id="IPR012080">
    <property type="entry name" value="Asp_semialdehyde_DH"/>
</dbReference>
<evidence type="ECO:0000256" key="5">
    <source>
        <dbReference type="ARBA" id="ARBA00011738"/>
    </source>
</evidence>
<keyword evidence="13 15" id="KW-0486">Methionine biosynthesis</keyword>
<keyword evidence="8 15" id="KW-0791">Threonine biosynthesis</keyword>
<comment type="caution">
    <text evidence="18">The sequence shown here is derived from an EMBL/GenBank/DDBJ whole genome shotgun (WGS) entry which is preliminary data.</text>
</comment>
<dbReference type="GO" id="GO:0051287">
    <property type="term" value="F:NAD binding"/>
    <property type="evidence" value="ECO:0007669"/>
    <property type="project" value="InterPro"/>
</dbReference>
<feature type="binding site" evidence="15">
    <location>
        <position position="230"/>
    </location>
    <ligand>
        <name>substrate</name>
    </ligand>
</feature>
<evidence type="ECO:0000256" key="6">
    <source>
        <dbReference type="ARBA" id="ARBA00013120"/>
    </source>
</evidence>
<keyword evidence="11 15" id="KW-0560">Oxidoreductase</keyword>
<comment type="caution">
    <text evidence="15">Lacks conserved residue(s) required for the propagation of feature annotation.</text>
</comment>
<name>A0A0Q4B588_9BACT</name>
<evidence type="ECO:0000256" key="10">
    <source>
        <dbReference type="ARBA" id="ARBA00022915"/>
    </source>
</evidence>
<dbReference type="PIRSF" id="PIRSF000148">
    <property type="entry name" value="ASA_dh"/>
    <property type="match status" value="1"/>
</dbReference>
<reference evidence="18" key="1">
    <citation type="submission" date="2015-08" db="EMBL/GenBank/DDBJ databases">
        <title>Candidatus Bacteriodes Periocalifornicus.</title>
        <authorList>
            <person name="McLean J.S."/>
            <person name="Kelley S."/>
        </authorList>
    </citation>
    <scope>NUCLEOTIDE SEQUENCE [LARGE SCALE GENOMIC DNA]</scope>
    <source>
        <strain evidence="18">12B</strain>
    </source>
</reference>
<keyword evidence="12 15" id="KW-0457">Lysine biosynthesis</keyword>
<evidence type="ECO:0000256" key="9">
    <source>
        <dbReference type="ARBA" id="ARBA00022857"/>
    </source>
</evidence>
<evidence type="ECO:0000256" key="7">
    <source>
        <dbReference type="ARBA" id="ARBA00022605"/>
    </source>
</evidence>
<dbReference type="InterPro" id="IPR000534">
    <property type="entry name" value="Semialdehyde_DH_NAD-bd"/>
</dbReference>
<dbReference type="SUPFAM" id="SSF55347">
    <property type="entry name" value="Glyceraldehyde-3-phosphate dehydrogenase-like, C-terminal domain"/>
    <property type="match status" value="1"/>
</dbReference>
<keyword evidence="9 15" id="KW-0521">NADP</keyword>
<dbReference type="Gene3D" id="3.30.360.10">
    <property type="entry name" value="Dihydrodipicolinate Reductase, domain 2"/>
    <property type="match status" value="1"/>
</dbReference>
<protein>
    <recommendedName>
        <fullName evidence="6 15">Aspartate-semialdehyde dehydrogenase</fullName>
        <shortName evidence="15">ASA dehydrogenase</shortName>
        <shortName evidence="15">ASADH</shortName>
        <ecNumber evidence="6 15">1.2.1.11</ecNumber>
    </recommendedName>
    <alternativeName>
        <fullName evidence="15">Aspartate-beta-semialdehyde dehydrogenase</fullName>
    </alternativeName>
</protein>
<feature type="binding site" evidence="15">
    <location>
        <position position="311"/>
    </location>
    <ligand>
        <name>NADP(+)</name>
        <dbReference type="ChEBI" id="CHEBI:58349"/>
    </ligand>
</feature>
<evidence type="ECO:0000313" key="19">
    <source>
        <dbReference type="Proteomes" id="UP000054172"/>
    </source>
</evidence>
<dbReference type="PANTHER" id="PTHR46278:SF2">
    <property type="entry name" value="ASPARTATE-SEMIALDEHYDE DEHYDROGENASE"/>
    <property type="match status" value="1"/>
</dbReference>
<gene>
    <name evidence="15" type="primary">asd</name>
    <name evidence="18" type="ORF">AL399_07825</name>
</gene>
<keyword evidence="10 15" id="KW-0220">Diaminopimelate biosynthesis</keyword>
<dbReference type="InterPro" id="IPR005986">
    <property type="entry name" value="Asp_semialdehyde_DH_beta"/>
</dbReference>
<dbReference type="UniPathway" id="UPA00050">
    <property type="reaction ID" value="UER00463"/>
</dbReference>
<evidence type="ECO:0000256" key="12">
    <source>
        <dbReference type="ARBA" id="ARBA00023154"/>
    </source>
</evidence>
<evidence type="ECO:0000256" key="16">
    <source>
        <dbReference type="PIRSR" id="PIRSR000148-1"/>
    </source>
</evidence>
<dbReference type="Pfam" id="PF01118">
    <property type="entry name" value="Semialdhyde_dh"/>
    <property type="match status" value="1"/>
</dbReference>
<comment type="catalytic activity">
    <reaction evidence="14 15">
        <text>L-aspartate 4-semialdehyde + phosphate + NADP(+) = 4-phospho-L-aspartate + NADPH + H(+)</text>
        <dbReference type="Rhea" id="RHEA:24284"/>
        <dbReference type="ChEBI" id="CHEBI:15378"/>
        <dbReference type="ChEBI" id="CHEBI:43474"/>
        <dbReference type="ChEBI" id="CHEBI:57535"/>
        <dbReference type="ChEBI" id="CHEBI:57783"/>
        <dbReference type="ChEBI" id="CHEBI:58349"/>
        <dbReference type="ChEBI" id="CHEBI:537519"/>
        <dbReference type="EC" id="1.2.1.11"/>
    </reaction>
</comment>
<dbReference type="Pfam" id="PF02774">
    <property type="entry name" value="Semialdhyde_dhC"/>
    <property type="match status" value="1"/>
</dbReference>